<dbReference type="Pfam" id="PF01988">
    <property type="entry name" value="VIT1"/>
    <property type="match status" value="1"/>
</dbReference>
<comment type="similarity">
    <text evidence="2">Belongs to the CCC1 family.</text>
</comment>
<sequence length="357" mass="36697">MPCDNCSCAPSTTASTAVGASSDAVPLPKSASPTYGATASSESTPLLWHTTPATATATATAATSTPTPTQCDRSHLAGRCCQDINKSIAQSSSHPTFLDPDLIRDVIIGLSDGLSVPFALAAALSALGSTHLVVIGGFAELVSGAISMGVGGFLSARAELDHYNNQARSTHERVTRSCLAEMKREVAAILEPFGLGSDVAEKVAERLAHVEQQHYQHPSSDSLPVPAVASPSASGISTAVAPEHGLTPFLLKLGHGLEPISPSRAYISAATIGLSYFLGGLVPLIPYMIWPRVGEALIASIIITGIVLLVFGAVKHRFTGGAPSARAYTWAAVSTLSVGGIAAAASWSIVRAIEGHQ</sequence>
<evidence type="ECO:0000256" key="4">
    <source>
        <dbReference type="ARBA" id="ARBA00022989"/>
    </source>
</evidence>
<feature type="region of interest" description="Disordered" evidence="6">
    <location>
        <begin position="13"/>
        <end position="43"/>
    </location>
</feature>
<evidence type="ECO:0000256" key="7">
    <source>
        <dbReference type="SAM" id="Phobius"/>
    </source>
</evidence>
<comment type="subcellular location">
    <subcellularLocation>
        <location evidence="1">Endomembrane system</location>
        <topology evidence="1">Multi-pass membrane protein</topology>
    </subcellularLocation>
</comment>
<dbReference type="EMBL" id="LWDD02000102">
    <property type="protein sequence ID" value="KAE8263946.1"/>
    <property type="molecule type" value="Genomic_DNA"/>
</dbReference>
<evidence type="ECO:0000313" key="10">
    <source>
        <dbReference type="Proteomes" id="UP000077671"/>
    </source>
</evidence>
<reference evidence="9" key="1">
    <citation type="submission" date="2016-04" db="EMBL/GenBank/DDBJ databases">
        <authorList>
            <person name="Nguyen H.D."/>
            <person name="Kesanakurti P."/>
            <person name="Cullis J."/>
            <person name="Levesque C.A."/>
            <person name="Hambleton S."/>
        </authorList>
    </citation>
    <scope>NUCLEOTIDE SEQUENCE</scope>
    <source>
        <strain evidence="9">DAOMC 238032</strain>
    </source>
</reference>
<name>A0A177UP76_9BASI</name>
<feature type="transmembrane region" description="Helical" evidence="7">
    <location>
        <begin position="327"/>
        <end position="350"/>
    </location>
</feature>
<gene>
    <name evidence="9" type="ORF">A4X03_0g1306</name>
    <name evidence="8" type="ORF">JKIAZH3_G3395</name>
</gene>
<organism evidence="9 10">
    <name type="scientific">Tilletia caries</name>
    <name type="common">wheat bunt fungus</name>
    <dbReference type="NCBI Taxonomy" id="13290"/>
    <lineage>
        <taxon>Eukaryota</taxon>
        <taxon>Fungi</taxon>
        <taxon>Dikarya</taxon>
        <taxon>Basidiomycota</taxon>
        <taxon>Ustilaginomycotina</taxon>
        <taxon>Exobasidiomycetes</taxon>
        <taxon>Tilletiales</taxon>
        <taxon>Tilletiaceae</taxon>
        <taxon>Tilletia</taxon>
    </lineage>
</organism>
<dbReference type="Proteomes" id="UP000836402">
    <property type="component" value="Unassembled WGS sequence"/>
</dbReference>
<evidence type="ECO:0000313" key="11">
    <source>
        <dbReference type="Proteomes" id="UP000836402"/>
    </source>
</evidence>
<feature type="transmembrane region" description="Helical" evidence="7">
    <location>
        <begin position="265"/>
        <end position="290"/>
    </location>
</feature>
<feature type="compositionally biased region" description="Low complexity" evidence="6">
    <location>
        <begin position="13"/>
        <end position="24"/>
    </location>
</feature>
<dbReference type="EMBL" id="CAJHJG010002954">
    <property type="protein sequence ID" value="CAD6924915.1"/>
    <property type="molecule type" value="Genomic_DNA"/>
</dbReference>
<feature type="transmembrane region" description="Helical" evidence="7">
    <location>
        <begin position="296"/>
        <end position="315"/>
    </location>
</feature>
<proteinExistence type="inferred from homology"/>
<evidence type="ECO:0000313" key="8">
    <source>
        <dbReference type="EMBL" id="CAD6924915.1"/>
    </source>
</evidence>
<dbReference type="GO" id="GO:0005384">
    <property type="term" value="F:manganese ion transmembrane transporter activity"/>
    <property type="evidence" value="ECO:0007669"/>
    <property type="project" value="InterPro"/>
</dbReference>
<dbReference type="GO" id="GO:0030026">
    <property type="term" value="P:intracellular manganese ion homeostasis"/>
    <property type="evidence" value="ECO:0007669"/>
    <property type="project" value="InterPro"/>
</dbReference>
<evidence type="ECO:0000256" key="5">
    <source>
        <dbReference type="ARBA" id="ARBA00023136"/>
    </source>
</evidence>
<evidence type="ECO:0000256" key="3">
    <source>
        <dbReference type="ARBA" id="ARBA00022692"/>
    </source>
</evidence>
<dbReference type="Proteomes" id="UP000077671">
    <property type="component" value="Unassembled WGS sequence"/>
</dbReference>
<dbReference type="GO" id="GO:0012505">
    <property type="term" value="C:endomembrane system"/>
    <property type="evidence" value="ECO:0007669"/>
    <property type="project" value="UniProtKB-SubCell"/>
</dbReference>
<feature type="compositionally biased region" description="Polar residues" evidence="6">
    <location>
        <begin position="31"/>
        <end position="43"/>
    </location>
</feature>
<reference evidence="9" key="2">
    <citation type="journal article" date="2019" name="IMA Fungus">
        <title>Genome sequencing and comparison of five Tilletia species to identify candidate genes for the detection of regulated species infecting wheat.</title>
        <authorList>
            <person name="Nguyen H.D.T."/>
            <person name="Sultana T."/>
            <person name="Kesanakurti P."/>
            <person name="Hambleton S."/>
        </authorList>
    </citation>
    <scope>NUCLEOTIDE SEQUENCE</scope>
    <source>
        <strain evidence="9">DAOMC 238032</strain>
    </source>
</reference>
<comment type="caution">
    <text evidence="9">The sequence shown here is derived from an EMBL/GenBank/DDBJ whole genome shotgun (WGS) entry which is preliminary data.</text>
</comment>
<evidence type="ECO:0000256" key="6">
    <source>
        <dbReference type="SAM" id="MobiDB-lite"/>
    </source>
</evidence>
<dbReference type="InterPro" id="IPR008217">
    <property type="entry name" value="Ccc1_fam"/>
</dbReference>
<keyword evidence="4 7" id="KW-1133">Transmembrane helix</keyword>
<keyword evidence="5 7" id="KW-0472">Membrane</keyword>
<evidence type="ECO:0000256" key="1">
    <source>
        <dbReference type="ARBA" id="ARBA00004127"/>
    </source>
</evidence>
<accession>A0A177UP76</accession>
<keyword evidence="3 7" id="KW-0812">Transmembrane</keyword>
<protein>
    <submittedName>
        <fullName evidence="9">Uncharacterized protein</fullName>
    </submittedName>
</protein>
<evidence type="ECO:0000313" key="9">
    <source>
        <dbReference type="EMBL" id="KAE8263946.1"/>
    </source>
</evidence>
<dbReference type="AlphaFoldDB" id="A0A177UP76"/>
<dbReference type="PANTHER" id="PTHR31851">
    <property type="entry name" value="FE(2+)/MN(2+) TRANSPORTER PCL1"/>
    <property type="match status" value="1"/>
</dbReference>
<evidence type="ECO:0000256" key="2">
    <source>
        <dbReference type="ARBA" id="ARBA00007049"/>
    </source>
</evidence>
<dbReference type="CDD" id="cd02435">
    <property type="entry name" value="CCC1"/>
    <property type="match status" value="1"/>
</dbReference>
<reference evidence="8" key="3">
    <citation type="submission" date="2020-10" db="EMBL/GenBank/DDBJ databases">
        <authorList>
            <person name="Sedaghatjoo S."/>
        </authorList>
    </citation>
    <scope>NUCLEOTIDE SEQUENCE</scope>
    <source>
        <strain evidence="8">AZH3</strain>
    </source>
</reference>
<keyword evidence="11" id="KW-1185">Reference proteome</keyword>